<dbReference type="Gene3D" id="2.70.50.70">
    <property type="match status" value="1"/>
</dbReference>
<proteinExistence type="predicted"/>
<protein>
    <submittedName>
        <fullName evidence="3">Uncharacterized protein</fullName>
    </submittedName>
</protein>
<gene>
    <name evidence="3" type="ORF">AB675_4656</name>
</gene>
<keyword evidence="4" id="KW-1185">Reference proteome</keyword>
<dbReference type="VEuPathDB" id="FungiDB:AB675_4656"/>
<feature type="compositionally biased region" description="Low complexity" evidence="1">
    <location>
        <begin position="246"/>
        <end position="267"/>
    </location>
</feature>
<dbReference type="PANTHER" id="PTHR36182:SF2">
    <property type="entry name" value="LYTIC POLYSACCHARIDE MONOOXYGENASE"/>
    <property type="match status" value="1"/>
</dbReference>
<name>A0A0N0NLG6_9EURO</name>
<dbReference type="PANTHER" id="PTHR36182">
    <property type="entry name" value="PROTEIN, PUTATIVE (AFU_ORTHOLOGUE AFUA_6G10930)-RELATED"/>
    <property type="match status" value="1"/>
</dbReference>
<evidence type="ECO:0000256" key="1">
    <source>
        <dbReference type="SAM" id="MobiDB-lite"/>
    </source>
</evidence>
<dbReference type="OrthoDB" id="2342176at2759"/>
<dbReference type="RefSeq" id="XP_017998982.1">
    <property type="nucleotide sequence ID" value="XM_018144810.1"/>
</dbReference>
<evidence type="ECO:0000313" key="3">
    <source>
        <dbReference type="EMBL" id="KPI39019.1"/>
    </source>
</evidence>
<organism evidence="3 4">
    <name type="scientific">Cyphellophora attinorum</name>
    <dbReference type="NCBI Taxonomy" id="1664694"/>
    <lineage>
        <taxon>Eukaryota</taxon>
        <taxon>Fungi</taxon>
        <taxon>Dikarya</taxon>
        <taxon>Ascomycota</taxon>
        <taxon>Pezizomycotina</taxon>
        <taxon>Eurotiomycetes</taxon>
        <taxon>Chaetothyriomycetidae</taxon>
        <taxon>Chaetothyriales</taxon>
        <taxon>Cyphellophoraceae</taxon>
        <taxon>Cyphellophora</taxon>
    </lineage>
</organism>
<dbReference type="Proteomes" id="UP000038010">
    <property type="component" value="Unassembled WGS sequence"/>
</dbReference>
<keyword evidence="2" id="KW-0732">Signal</keyword>
<feature type="chain" id="PRO_5005856840" evidence="2">
    <location>
        <begin position="18"/>
        <end position="289"/>
    </location>
</feature>
<feature type="region of interest" description="Disordered" evidence="1">
    <location>
        <begin position="220"/>
        <end position="267"/>
    </location>
</feature>
<evidence type="ECO:0000313" key="4">
    <source>
        <dbReference type="Proteomes" id="UP000038010"/>
    </source>
</evidence>
<feature type="signal peptide" evidence="2">
    <location>
        <begin position="1"/>
        <end position="17"/>
    </location>
</feature>
<dbReference type="EMBL" id="LFJN01000016">
    <property type="protein sequence ID" value="KPI39019.1"/>
    <property type="molecule type" value="Genomic_DNA"/>
</dbReference>
<dbReference type="STRING" id="1664694.A0A0N0NLG6"/>
<sequence length="289" mass="31762">MLRHSILALLLARHIHAVQLLTPYPFRSPYDDTIDEDDKDFNNGDPLAIDGSNFPCKLYQDDNTNPNATDIKATYEAGQSYSITLLGNSTFGGGSCQISLSYDNGQTFKVISSIEGGCPLNSTYDFTIPNFVPDYSQVLLSWSWFPFLGPRVMYQNCARVQIGSGSTKRSTRHTRKQRRSYYSKRQATALEDLPDMFVCDVGEFGNGCTTIEQRNLIFPDPGDNVVIGQNNETADPGPGYRFPDNSTSSTTSGATTQTTESSGTSEITATSSTGVITTAGVNYHYIKHF</sequence>
<dbReference type="AlphaFoldDB" id="A0A0N0NLG6"/>
<accession>A0A0N0NLG6</accession>
<dbReference type="GeneID" id="28736690"/>
<comment type="caution">
    <text evidence="3">The sequence shown here is derived from an EMBL/GenBank/DDBJ whole genome shotgun (WGS) entry which is preliminary data.</text>
</comment>
<evidence type="ECO:0000256" key="2">
    <source>
        <dbReference type="SAM" id="SignalP"/>
    </source>
</evidence>
<reference evidence="3 4" key="1">
    <citation type="submission" date="2015-06" db="EMBL/GenBank/DDBJ databases">
        <title>Draft genome of the ant-associated black yeast Phialophora attae CBS 131958.</title>
        <authorList>
            <person name="Moreno L.F."/>
            <person name="Stielow B.J."/>
            <person name="de Hoog S."/>
            <person name="Vicente V.A."/>
            <person name="Weiss V.A."/>
            <person name="de Vries M."/>
            <person name="Cruz L.M."/>
            <person name="Souza E.M."/>
        </authorList>
    </citation>
    <scope>NUCLEOTIDE SEQUENCE [LARGE SCALE GENOMIC DNA]</scope>
    <source>
        <strain evidence="3 4">CBS 131958</strain>
    </source>
</reference>